<dbReference type="Gene3D" id="1.20.1280.170">
    <property type="entry name" value="Exocyst complex component Exo70"/>
    <property type="match status" value="1"/>
</dbReference>
<dbReference type="GO" id="GO:0005546">
    <property type="term" value="F:phosphatidylinositol-4,5-bisphosphate binding"/>
    <property type="evidence" value="ECO:0007669"/>
    <property type="project" value="InterPro"/>
</dbReference>
<dbReference type="InterPro" id="IPR027417">
    <property type="entry name" value="P-loop_NTPase"/>
</dbReference>
<comment type="function">
    <text evidence="3">Component of the exocyst complex.</text>
</comment>
<dbReference type="PANTHER" id="PTHR12542">
    <property type="entry name" value="EXOCYST COMPLEX PROTEIN EXO70"/>
    <property type="match status" value="1"/>
</dbReference>
<dbReference type="GO" id="GO:0006887">
    <property type="term" value="P:exocytosis"/>
    <property type="evidence" value="ECO:0007669"/>
    <property type="project" value="UniProtKB-KW"/>
</dbReference>
<dbReference type="GO" id="GO:0000145">
    <property type="term" value="C:exocyst"/>
    <property type="evidence" value="ECO:0007669"/>
    <property type="project" value="InterPro"/>
</dbReference>
<proteinExistence type="inferred from homology"/>
<comment type="similarity">
    <text evidence="1 3">Belongs to the EXO70 family.</text>
</comment>
<dbReference type="AlphaFoldDB" id="A0A0A9H925"/>
<dbReference type="EMBL" id="GBRH01164226">
    <property type="protein sequence ID" value="JAE33670.1"/>
    <property type="molecule type" value="Transcribed_RNA"/>
</dbReference>
<dbReference type="InterPro" id="IPR002182">
    <property type="entry name" value="NB-ARC"/>
</dbReference>
<organism evidence="6">
    <name type="scientific">Arundo donax</name>
    <name type="common">Giant reed</name>
    <name type="synonym">Donax arundinaceus</name>
    <dbReference type="NCBI Taxonomy" id="35708"/>
    <lineage>
        <taxon>Eukaryota</taxon>
        <taxon>Viridiplantae</taxon>
        <taxon>Streptophyta</taxon>
        <taxon>Embryophyta</taxon>
        <taxon>Tracheophyta</taxon>
        <taxon>Spermatophyta</taxon>
        <taxon>Magnoliopsida</taxon>
        <taxon>Liliopsida</taxon>
        <taxon>Poales</taxon>
        <taxon>Poaceae</taxon>
        <taxon>PACMAD clade</taxon>
        <taxon>Arundinoideae</taxon>
        <taxon>Arundineae</taxon>
        <taxon>Arundo</taxon>
    </lineage>
</organism>
<evidence type="ECO:0000259" key="5">
    <source>
        <dbReference type="Pfam" id="PF03081"/>
    </source>
</evidence>
<dbReference type="Pfam" id="PF00931">
    <property type="entry name" value="NB-ARC"/>
    <property type="match status" value="1"/>
</dbReference>
<keyword evidence="2 3" id="KW-0813">Transport</keyword>
<dbReference type="InterPro" id="IPR016159">
    <property type="entry name" value="Cullin_repeat-like_dom_sf"/>
</dbReference>
<evidence type="ECO:0000256" key="3">
    <source>
        <dbReference type="RuleBase" id="RU365026"/>
    </source>
</evidence>
<keyword evidence="3" id="KW-0268">Exocytosis</keyword>
<keyword evidence="3" id="KW-0653">Protein transport</keyword>
<reference evidence="6" key="1">
    <citation type="submission" date="2014-09" db="EMBL/GenBank/DDBJ databases">
        <authorList>
            <person name="Magalhaes I.L.F."/>
            <person name="Oliveira U."/>
            <person name="Santos F.R."/>
            <person name="Vidigal T.H.D.A."/>
            <person name="Brescovit A.D."/>
            <person name="Santos A.J."/>
        </authorList>
    </citation>
    <scope>NUCLEOTIDE SEQUENCE</scope>
    <source>
        <tissue evidence="6">Shoot tissue taken approximately 20 cm above the soil surface</tissue>
    </source>
</reference>
<dbReference type="GO" id="GO:0015031">
    <property type="term" value="P:protein transport"/>
    <property type="evidence" value="ECO:0007669"/>
    <property type="project" value="UniProtKB-KW"/>
</dbReference>
<dbReference type="Gene3D" id="3.40.50.300">
    <property type="entry name" value="P-loop containing nucleotide triphosphate hydrolases"/>
    <property type="match status" value="1"/>
</dbReference>
<dbReference type="InterPro" id="IPR004140">
    <property type="entry name" value="Exo70"/>
</dbReference>
<evidence type="ECO:0000259" key="4">
    <source>
        <dbReference type="Pfam" id="PF00931"/>
    </source>
</evidence>
<feature type="domain" description="Exocyst complex subunit Exo70 C-terminal" evidence="5">
    <location>
        <begin position="158"/>
        <end position="283"/>
    </location>
</feature>
<dbReference type="SUPFAM" id="SSF52540">
    <property type="entry name" value="P-loop containing nucleoside triphosphate hydrolases"/>
    <property type="match status" value="1"/>
</dbReference>
<reference evidence="6" key="2">
    <citation type="journal article" date="2015" name="Data Brief">
        <title>Shoot transcriptome of the giant reed, Arundo donax.</title>
        <authorList>
            <person name="Barrero R.A."/>
            <person name="Guerrero F.D."/>
            <person name="Moolhuijzen P."/>
            <person name="Goolsby J.A."/>
            <person name="Tidwell J."/>
            <person name="Bellgard S.E."/>
            <person name="Bellgard M.I."/>
        </authorList>
    </citation>
    <scope>NUCLEOTIDE SEQUENCE</scope>
    <source>
        <tissue evidence="6">Shoot tissue taken approximately 20 cm above the soil surface</tissue>
    </source>
</reference>
<evidence type="ECO:0000256" key="1">
    <source>
        <dbReference type="ARBA" id="ARBA00006756"/>
    </source>
</evidence>
<dbReference type="InterPro" id="IPR046364">
    <property type="entry name" value="Exo70_C"/>
</dbReference>
<protein>
    <recommendedName>
        <fullName evidence="3">Exocyst subunit Exo70 family protein</fullName>
    </recommendedName>
</protein>
<dbReference type="SUPFAM" id="SSF74788">
    <property type="entry name" value="Cullin repeat-like"/>
    <property type="match status" value="1"/>
</dbReference>
<name>A0A0A9H925_ARUDO</name>
<sequence length="303" mass="35034">MWVCASSHVDDVKLTREILQAATDWKVDYDWIVNFDRLQKLLVSAVAGRRFLLVLDDVWADKERSMWKNVERWRKLLAPLQNGKQESRIIVTTRMKMVADMLGVRIPMMLGGLGTKEYWSLRKKCALGSENSHEYLHLQEIGRKIALKLKGSKAYMNNFILQEVEQSDVRLIVGSRWIRKCQNRIKAYMNNYLSVSWGPVRSNLETAKSMSPSKRLRTNILIFLSASPPPLQNFVWSFSATCNPQMCWKVPSPVLRDELCVKILEFVIPAYHAHLESLKRSVRGTAEDFELELKSKISELFEG</sequence>
<dbReference type="Pfam" id="PF03081">
    <property type="entry name" value="Exo70_C"/>
    <property type="match status" value="1"/>
</dbReference>
<dbReference type="PANTHER" id="PTHR12542:SF94">
    <property type="entry name" value="EXOCYST SUBUNIT EXO70 FAMILY PROTEIN"/>
    <property type="match status" value="1"/>
</dbReference>
<feature type="domain" description="NB-ARC" evidence="4">
    <location>
        <begin position="1"/>
        <end position="126"/>
    </location>
</feature>
<accession>A0A0A9H925</accession>
<evidence type="ECO:0000256" key="2">
    <source>
        <dbReference type="ARBA" id="ARBA00022448"/>
    </source>
</evidence>
<evidence type="ECO:0000313" key="6">
    <source>
        <dbReference type="EMBL" id="JAE33670.1"/>
    </source>
</evidence>
<dbReference type="GO" id="GO:0043531">
    <property type="term" value="F:ADP binding"/>
    <property type="evidence" value="ECO:0007669"/>
    <property type="project" value="InterPro"/>
</dbReference>